<name>A0A1F7WMA1_9BACT</name>
<dbReference type="InterPro" id="IPR048300">
    <property type="entry name" value="TACO1_YebC-like_2nd/3rd_dom"/>
</dbReference>
<evidence type="ECO:0000259" key="8">
    <source>
        <dbReference type="Pfam" id="PF20772"/>
    </source>
</evidence>
<dbReference type="InterPro" id="IPR026564">
    <property type="entry name" value="Transcrip_reg_TACO1-like_dom3"/>
</dbReference>
<dbReference type="HAMAP" id="MF_00693">
    <property type="entry name" value="Transcrip_reg_TACO1"/>
    <property type="match status" value="1"/>
</dbReference>
<dbReference type="InterPro" id="IPR049083">
    <property type="entry name" value="TACO1_YebC_N"/>
</dbReference>
<dbReference type="PANTHER" id="PTHR12532">
    <property type="entry name" value="TRANSLATIONAL ACTIVATOR OF CYTOCHROME C OXIDASE 1"/>
    <property type="match status" value="1"/>
</dbReference>
<gene>
    <name evidence="9" type="ORF">A2008_06940</name>
</gene>
<reference evidence="9 10" key="1">
    <citation type="journal article" date="2016" name="Nat. Commun.">
        <title>Thousands of microbial genomes shed light on interconnected biogeochemical processes in an aquifer system.</title>
        <authorList>
            <person name="Anantharaman K."/>
            <person name="Brown C.T."/>
            <person name="Hug L.A."/>
            <person name="Sharon I."/>
            <person name="Castelle C.J."/>
            <person name="Probst A.J."/>
            <person name="Thomas B.C."/>
            <person name="Singh A."/>
            <person name="Wilkins M.J."/>
            <person name="Karaoz U."/>
            <person name="Brodie E.L."/>
            <person name="Williams K.H."/>
            <person name="Hubbard S.S."/>
            <person name="Banfield J.F."/>
        </authorList>
    </citation>
    <scope>NUCLEOTIDE SEQUENCE [LARGE SCALE GENOMIC DNA]</scope>
</reference>
<protein>
    <recommendedName>
        <fullName evidence="6">Probable transcriptional regulatory protein A2008_06940</fullName>
    </recommendedName>
</protein>
<dbReference type="Pfam" id="PF01709">
    <property type="entry name" value="Transcrip_reg"/>
    <property type="match status" value="1"/>
</dbReference>
<dbReference type="FunFam" id="1.10.10.200:FF:000002">
    <property type="entry name" value="Probable transcriptional regulatory protein CLM62_37755"/>
    <property type="match status" value="1"/>
</dbReference>
<comment type="caution">
    <text evidence="9">The sequence shown here is derived from an EMBL/GenBank/DDBJ whole genome shotgun (WGS) entry which is preliminary data.</text>
</comment>
<evidence type="ECO:0000313" key="9">
    <source>
        <dbReference type="EMBL" id="OGM03971.1"/>
    </source>
</evidence>
<organism evidence="9 10">
    <name type="scientific">Candidatus Wallbacteria bacterium GWC2_49_35</name>
    <dbReference type="NCBI Taxonomy" id="1817813"/>
    <lineage>
        <taxon>Bacteria</taxon>
        <taxon>Candidatus Walliibacteriota</taxon>
    </lineage>
</organism>
<proteinExistence type="inferred from homology"/>
<dbReference type="NCBIfam" id="NF009044">
    <property type="entry name" value="PRK12378.1"/>
    <property type="match status" value="1"/>
</dbReference>
<keyword evidence="4 6" id="KW-0238">DNA-binding</keyword>
<evidence type="ECO:0000259" key="7">
    <source>
        <dbReference type="Pfam" id="PF01709"/>
    </source>
</evidence>
<evidence type="ECO:0000256" key="6">
    <source>
        <dbReference type="HAMAP-Rule" id="MF_00693"/>
    </source>
</evidence>
<dbReference type="STRING" id="1817813.A2008_06940"/>
<dbReference type="GO" id="GO:0005829">
    <property type="term" value="C:cytosol"/>
    <property type="evidence" value="ECO:0007669"/>
    <property type="project" value="TreeGrafter"/>
</dbReference>
<dbReference type="GO" id="GO:0006355">
    <property type="term" value="P:regulation of DNA-templated transcription"/>
    <property type="evidence" value="ECO:0007669"/>
    <property type="project" value="UniProtKB-UniRule"/>
</dbReference>
<feature type="domain" description="TACO1/YebC-like second and third" evidence="7">
    <location>
        <begin position="82"/>
        <end position="237"/>
    </location>
</feature>
<dbReference type="EMBL" id="MGFH01000152">
    <property type="protein sequence ID" value="OGM03971.1"/>
    <property type="molecule type" value="Genomic_DNA"/>
</dbReference>
<evidence type="ECO:0000313" key="10">
    <source>
        <dbReference type="Proteomes" id="UP000178735"/>
    </source>
</evidence>
<sequence>MSGHNRWAKIKHGKAKQDIVRGKLFTKAIKELTISAKNGGGDPALNASLRVAIQKAKDINMPQDTIKKAIQRGTGELPGVNYEELTYEGYGPGGCAIIIDVLTDNKNKAVAEIRYLFDRNNGKMAEAGAVSYMFKKRACFTVSKEKATEDSLMSIVLDAGAEDIKEVGDVFEITGEPSAFEAIKAALDNAKIETESGAITKMPDTYVALNKNDAEKMIRLEEALEEYDDVQDVYSNYDIDEATAAEMA</sequence>
<dbReference type="SUPFAM" id="SSF75625">
    <property type="entry name" value="YebC-like"/>
    <property type="match status" value="1"/>
</dbReference>
<dbReference type="NCBIfam" id="TIGR01033">
    <property type="entry name" value="YebC/PmpR family DNA-binding transcriptional regulator"/>
    <property type="match status" value="1"/>
</dbReference>
<keyword evidence="3 6" id="KW-0805">Transcription regulation</keyword>
<dbReference type="PANTHER" id="PTHR12532:SF6">
    <property type="entry name" value="TRANSCRIPTIONAL REGULATORY PROTEIN YEBC-RELATED"/>
    <property type="match status" value="1"/>
</dbReference>
<evidence type="ECO:0000256" key="4">
    <source>
        <dbReference type="ARBA" id="ARBA00023125"/>
    </source>
</evidence>
<evidence type="ECO:0000256" key="5">
    <source>
        <dbReference type="ARBA" id="ARBA00023163"/>
    </source>
</evidence>
<dbReference type="Proteomes" id="UP000178735">
    <property type="component" value="Unassembled WGS sequence"/>
</dbReference>
<dbReference type="InterPro" id="IPR029072">
    <property type="entry name" value="YebC-like"/>
</dbReference>
<dbReference type="GO" id="GO:0003677">
    <property type="term" value="F:DNA binding"/>
    <property type="evidence" value="ECO:0007669"/>
    <property type="project" value="UniProtKB-UniRule"/>
</dbReference>
<evidence type="ECO:0000256" key="2">
    <source>
        <dbReference type="ARBA" id="ARBA00022490"/>
    </source>
</evidence>
<keyword evidence="5 6" id="KW-0804">Transcription</keyword>
<comment type="subcellular location">
    <subcellularLocation>
        <location evidence="6">Cytoplasm</location>
    </subcellularLocation>
</comment>
<evidence type="ECO:0000256" key="3">
    <source>
        <dbReference type="ARBA" id="ARBA00023015"/>
    </source>
</evidence>
<dbReference type="AlphaFoldDB" id="A0A1F7WMA1"/>
<dbReference type="Gene3D" id="3.30.70.980">
    <property type="match status" value="2"/>
</dbReference>
<keyword evidence="2 6" id="KW-0963">Cytoplasm</keyword>
<dbReference type="InterPro" id="IPR002876">
    <property type="entry name" value="Transcrip_reg_TACO1-like"/>
</dbReference>
<accession>A0A1F7WMA1</accession>
<dbReference type="Gene3D" id="1.10.10.200">
    <property type="match status" value="1"/>
</dbReference>
<feature type="domain" description="TACO1/YebC-like N-terminal" evidence="8">
    <location>
        <begin position="5"/>
        <end position="76"/>
    </location>
</feature>
<dbReference type="Pfam" id="PF20772">
    <property type="entry name" value="TACO1_YebC_N"/>
    <property type="match status" value="1"/>
</dbReference>
<evidence type="ECO:0000256" key="1">
    <source>
        <dbReference type="ARBA" id="ARBA00008724"/>
    </source>
</evidence>
<dbReference type="InterPro" id="IPR017856">
    <property type="entry name" value="Integrase-like_N"/>
</dbReference>
<dbReference type="NCBIfam" id="NF001030">
    <property type="entry name" value="PRK00110.1"/>
    <property type="match status" value="1"/>
</dbReference>
<comment type="similarity">
    <text evidence="1 6">Belongs to the TACO1 family.</text>
</comment>